<name>A0ABV7CPU3_9GAMM</name>
<evidence type="ECO:0000313" key="2">
    <source>
        <dbReference type="Proteomes" id="UP001595453"/>
    </source>
</evidence>
<evidence type="ECO:0008006" key="3">
    <source>
        <dbReference type="Google" id="ProtNLM"/>
    </source>
</evidence>
<dbReference type="RefSeq" id="WP_377128027.1">
    <property type="nucleotide sequence ID" value="NZ_JBHRSD010000040.1"/>
</dbReference>
<accession>A0ABV7CPU3</accession>
<proteinExistence type="predicted"/>
<dbReference type="EMBL" id="JBHRSD010000040">
    <property type="protein sequence ID" value="MFC3034546.1"/>
    <property type="molecule type" value="Genomic_DNA"/>
</dbReference>
<gene>
    <name evidence="1" type="ORF">ACFOEE_18750</name>
</gene>
<protein>
    <recommendedName>
        <fullName evidence="3">Lipoprotein</fullName>
    </recommendedName>
</protein>
<dbReference type="Proteomes" id="UP001595453">
    <property type="component" value="Unassembled WGS sequence"/>
</dbReference>
<keyword evidence="2" id="KW-1185">Reference proteome</keyword>
<comment type="caution">
    <text evidence="1">The sequence shown here is derived from an EMBL/GenBank/DDBJ whole genome shotgun (WGS) entry which is preliminary data.</text>
</comment>
<evidence type="ECO:0000313" key="1">
    <source>
        <dbReference type="EMBL" id="MFC3034546.1"/>
    </source>
</evidence>
<reference evidence="2" key="1">
    <citation type="journal article" date="2019" name="Int. J. Syst. Evol. Microbiol.">
        <title>The Global Catalogue of Microorganisms (GCM) 10K type strain sequencing project: providing services to taxonomists for standard genome sequencing and annotation.</title>
        <authorList>
            <consortium name="The Broad Institute Genomics Platform"/>
            <consortium name="The Broad Institute Genome Sequencing Center for Infectious Disease"/>
            <person name="Wu L."/>
            <person name="Ma J."/>
        </authorList>
    </citation>
    <scope>NUCLEOTIDE SEQUENCE [LARGE SCALE GENOMIC DNA]</scope>
    <source>
        <strain evidence="2">KCTC 42730</strain>
    </source>
</reference>
<dbReference type="PROSITE" id="PS51257">
    <property type="entry name" value="PROKAR_LIPOPROTEIN"/>
    <property type="match status" value="1"/>
</dbReference>
<organism evidence="1 2">
    <name type="scientific">Pseudoalteromonas fenneropenaei</name>
    <dbReference type="NCBI Taxonomy" id="1737459"/>
    <lineage>
        <taxon>Bacteria</taxon>
        <taxon>Pseudomonadati</taxon>
        <taxon>Pseudomonadota</taxon>
        <taxon>Gammaproteobacteria</taxon>
        <taxon>Alteromonadales</taxon>
        <taxon>Pseudoalteromonadaceae</taxon>
        <taxon>Pseudoalteromonas</taxon>
    </lineage>
</organism>
<sequence length="114" mass="12119">MNYKLIISTLALLTMSGCELTTTQPDSSSGLALHNLSCEGSYQCHVVELPIFPGCATPAGYVLFSSQHNDPDRAKAAILAEHSKSSANESTCPSVYPVQALCIAQRCEAISLTK</sequence>